<evidence type="ECO:0000313" key="11">
    <source>
        <dbReference type="Proteomes" id="UP000223559"/>
    </source>
</evidence>
<dbReference type="Proteomes" id="UP000223559">
    <property type="component" value="Chromosome"/>
</dbReference>
<dbReference type="GO" id="GO:0005254">
    <property type="term" value="F:chloride channel activity"/>
    <property type="evidence" value="ECO:0007669"/>
    <property type="project" value="UniProtKB-KW"/>
</dbReference>
<dbReference type="GO" id="GO:0008324">
    <property type="term" value="F:monoatomic cation transmembrane transporter activity"/>
    <property type="evidence" value="ECO:0007669"/>
    <property type="project" value="InterPro"/>
</dbReference>
<dbReference type="SUPFAM" id="SSF81340">
    <property type="entry name" value="Clc chloride channel"/>
    <property type="match status" value="1"/>
</dbReference>
<organism evidence="10 11">
    <name type="scientific">Loigolactobacillus coryniformis subsp. torquens DSM 20004 = KCTC 3535</name>
    <dbReference type="NCBI Taxonomy" id="1423822"/>
    <lineage>
        <taxon>Bacteria</taxon>
        <taxon>Bacillati</taxon>
        <taxon>Bacillota</taxon>
        <taxon>Bacilli</taxon>
        <taxon>Lactobacillales</taxon>
        <taxon>Lactobacillaceae</taxon>
        <taxon>Loigolactobacillus</taxon>
    </lineage>
</organism>
<dbReference type="EMBL" id="CP017697">
    <property type="protein sequence ID" value="ATO44087.1"/>
    <property type="molecule type" value="Genomic_DNA"/>
</dbReference>
<dbReference type="OrthoDB" id="9812438at2"/>
<keyword evidence="8" id="KW-0868">Chloride</keyword>
<dbReference type="PROSITE" id="PS51202">
    <property type="entry name" value="RCK_C"/>
    <property type="match status" value="1"/>
</dbReference>
<dbReference type="Gene3D" id="3.30.70.1450">
    <property type="entry name" value="Regulator of K+ conductance, C-terminal domain"/>
    <property type="match status" value="1"/>
</dbReference>
<evidence type="ECO:0000256" key="7">
    <source>
        <dbReference type="ARBA" id="ARBA00023173"/>
    </source>
</evidence>
<dbReference type="InterPro" id="IPR050368">
    <property type="entry name" value="ClC-type_chloride_channel"/>
</dbReference>
<keyword evidence="6" id="KW-0472">Membrane</keyword>
<dbReference type="Pfam" id="PF00654">
    <property type="entry name" value="Voltage_CLC"/>
    <property type="match status" value="1"/>
</dbReference>
<keyword evidence="4" id="KW-1133">Transmembrane helix</keyword>
<keyword evidence="11" id="KW-1185">Reference proteome</keyword>
<dbReference type="PANTHER" id="PTHR43427:SF6">
    <property type="entry name" value="CHLORIDE CHANNEL PROTEIN CLC-E"/>
    <property type="match status" value="1"/>
</dbReference>
<dbReference type="PRINTS" id="PR00762">
    <property type="entry name" value="CLCHANNEL"/>
</dbReference>
<dbReference type="AlphaFoldDB" id="A0A2D1KPM7"/>
<proteinExistence type="predicted"/>
<keyword evidence="3" id="KW-0812">Transmembrane</keyword>
<dbReference type="RefSeq" id="WP_010014380.1">
    <property type="nucleotide sequence ID" value="NZ_AEOS01000289.1"/>
</dbReference>
<evidence type="ECO:0000256" key="1">
    <source>
        <dbReference type="ARBA" id="ARBA00004141"/>
    </source>
</evidence>
<dbReference type="InterPro" id="IPR014743">
    <property type="entry name" value="Cl-channel_core"/>
</dbReference>
<accession>A0A2D1KPM7</accession>
<comment type="subcellular location">
    <subcellularLocation>
        <location evidence="1">Membrane</location>
        <topology evidence="1">Multi-pass membrane protein</topology>
    </subcellularLocation>
</comment>
<dbReference type="Gene3D" id="1.10.3080.10">
    <property type="entry name" value="Clc chloride channel"/>
    <property type="match status" value="1"/>
</dbReference>
<dbReference type="SUPFAM" id="SSF116726">
    <property type="entry name" value="TrkA C-terminal domain-like"/>
    <property type="match status" value="1"/>
</dbReference>
<evidence type="ECO:0000256" key="2">
    <source>
        <dbReference type="ARBA" id="ARBA00022448"/>
    </source>
</evidence>
<evidence type="ECO:0000256" key="6">
    <source>
        <dbReference type="ARBA" id="ARBA00023136"/>
    </source>
</evidence>
<dbReference type="CDD" id="cd01031">
    <property type="entry name" value="EriC"/>
    <property type="match status" value="1"/>
</dbReference>
<reference evidence="10 11" key="1">
    <citation type="submission" date="2016-10" db="EMBL/GenBank/DDBJ databases">
        <title>The whole genome sequencing and assembly of L. cotyniformis subsp. torquens DSM 20004 strain.</title>
        <authorList>
            <person name="Park M.-K."/>
            <person name="Lee Y.-J."/>
            <person name="Yi H."/>
            <person name="Bahn Y.-S."/>
            <person name="Kim J.F."/>
            <person name="Lee D.-W."/>
        </authorList>
    </citation>
    <scope>NUCLEOTIDE SEQUENCE [LARGE SCALE GENOMIC DNA]</scope>
    <source>
        <strain evidence="10 11">DSM 20004</strain>
    </source>
</reference>
<evidence type="ECO:0000256" key="9">
    <source>
        <dbReference type="ARBA" id="ARBA00023303"/>
    </source>
</evidence>
<dbReference type="GO" id="GO:0034707">
    <property type="term" value="C:chloride channel complex"/>
    <property type="evidence" value="ECO:0007669"/>
    <property type="project" value="UniProtKB-KW"/>
</dbReference>
<gene>
    <name evidence="10" type="ORF">LC20004_09215</name>
</gene>
<protein>
    <submittedName>
        <fullName evidence="10">ClC family H(+)/Cl(-) exchange transporter</fullName>
    </submittedName>
</protein>
<evidence type="ECO:0000256" key="3">
    <source>
        <dbReference type="ARBA" id="ARBA00022692"/>
    </source>
</evidence>
<evidence type="ECO:0000256" key="5">
    <source>
        <dbReference type="ARBA" id="ARBA00023065"/>
    </source>
</evidence>
<keyword evidence="7" id="KW-0869">Chloride channel</keyword>
<dbReference type="InterPro" id="IPR001807">
    <property type="entry name" value="ClC"/>
</dbReference>
<evidence type="ECO:0000256" key="4">
    <source>
        <dbReference type="ARBA" id="ARBA00022989"/>
    </source>
</evidence>
<dbReference type="InterPro" id="IPR036721">
    <property type="entry name" value="RCK_C_sf"/>
</dbReference>
<dbReference type="InterPro" id="IPR006037">
    <property type="entry name" value="RCK_C"/>
</dbReference>
<dbReference type="PANTHER" id="PTHR43427">
    <property type="entry name" value="CHLORIDE CHANNEL PROTEIN CLC-E"/>
    <property type="match status" value="1"/>
</dbReference>
<keyword evidence="2" id="KW-0813">Transport</keyword>
<evidence type="ECO:0000313" key="10">
    <source>
        <dbReference type="EMBL" id="ATO44087.1"/>
    </source>
</evidence>
<evidence type="ECO:0000256" key="8">
    <source>
        <dbReference type="ARBA" id="ARBA00023214"/>
    </source>
</evidence>
<keyword evidence="5" id="KW-0406">Ion transport</keyword>
<sequence length="514" mass="56639">MPFFKNKDHNLRLSFVTKALIVGLLTGGLVSSFRWLAEAMTTFSLALYHAAHQHWWLIGGLIILAVGIAYSVSLLMRGDPNIKGAGIPQVEAQLSGFMEMDWRSVIWRKYIASTLTMSTSIFVGREGPSVQLGAAVGQGLAEIRHYPLSQRRILIANGAAAGLAAAFNAPLAGTFFVMEEIYHNFSPLVWITSLTSALSANFISLYLFGLAPVLPIKYAHILPLQHYWQLLLLGLILGLASRLYQIWLLQVPVWFDRLRLLPWYYKSVIPMLLVIPLGFSLPVTLGSGNHLVLALAHHTPSLQILLLLLVIRFVFALISYEAGVPGGFFMPILAVGALLGVLFGHSLVQLNLLAPSFVTNLMIFSMAAYFAGISKAPFTAIMLTTELVGSMRNFMPLAFVVLVTYLTVDVTHGAPIYEALAERLATFKQLPLLQGKNLQIQIPVYAQSFVEDQQVRRVNWPQNSILTTIQRGSHELVPNGDTLISAGDLLIFTIPSALNGHIRPQLIHLTQTIN</sequence>
<dbReference type="GO" id="GO:0006813">
    <property type="term" value="P:potassium ion transport"/>
    <property type="evidence" value="ECO:0007669"/>
    <property type="project" value="InterPro"/>
</dbReference>
<dbReference type="KEGG" id="lcy:LC20004_09215"/>
<keyword evidence="9" id="KW-0407">Ion channel</keyword>
<name>A0A2D1KPM7_9LACO</name>